<sequence length="162" mass="15680">MKKPAPSSFLRLCIAAALIAAGTACSEPSNTSAPAAPAPAASPAPAAPAAPVAASDAAGGSLGARITAEIGDAACDNASQCRTLPVGSKACGGPAGFLPWSAKRSNGDLLARLAAEQAAAEKKVNEKSGMMSTCSVEQDPGATCSAGKCVLQARGLGGSEAR</sequence>
<evidence type="ECO:0000313" key="3">
    <source>
        <dbReference type="EMBL" id="NHZ33883.1"/>
    </source>
</evidence>
<protein>
    <recommendedName>
        <fullName evidence="5">DUF4189 domain-containing protein</fullName>
    </recommendedName>
</protein>
<gene>
    <name evidence="3" type="ORF">F0185_09815</name>
</gene>
<evidence type="ECO:0000256" key="2">
    <source>
        <dbReference type="SAM" id="SignalP"/>
    </source>
</evidence>
<feature type="chain" id="PRO_5045892705" description="DUF4189 domain-containing protein" evidence="2">
    <location>
        <begin position="27"/>
        <end position="162"/>
    </location>
</feature>
<accession>A0ABX0LGB8</accession>
<evidence type="ECO:0008006" key="5">
    <source>
        <dbReference type="Google" id="ProtNLM"/>
    </source>
</evidence>
<feature type="compositionally biased region" description="Pro residues" evidence="1">
    <location>
        <begin position="36"/>
        <end position="48"/>
    </location>
</feature>
<name>A0ABX0LGB8_9BURK</name>
<dbReference type="RefSeq" id="WP_167223864.1">
    <property type="nucleotide sequence ID" value="NZ_VUYU01000005.1"/>
</dbReference>
<dbReference type="PROSITE" id="PS51257">
    <property type="entry name" value="PROKAR_LIPOPROTEIN"/>
    <property type="match status" value="1"/>
</dbReference>
<feature type="region of interest" description="Disordered" evidence="1">
    <location>
        <begin position="29"/>
        <end position="54"/>
    </location>
</feature>
<evidence type="ECO:0000256" key="1">
    <source>
        <dbReference type="SAM" id="MobiDB-lite"/>
    </source>
</evidence>
<dbReference type="Proteomes" id="UP000785613">
    <property type="component" value="Unassembled WGS sequence"/>
</dbReference>
<evidence type="ECO:0000313" key="4">
    <source>
        <dbReference type="Proteomes" id="UP000785613"/>
    </source>
</evidence>
<organism evidence="3 4">
    <name type="scientific">Massilia rubra</name>
    <dbReference type="NCBI Taxonomy" id="2607910"/>
    <lineage>
        <taxon>Bacteria</taxon>
        <taxon>Pseudomonadati</taxon>
        <taxon>Pseudomonadota</taxon>
        <taxon>Betaproteobacteria</taxon>
        <taxon>Burkholderiales</taxon>
        <taxon>Oxalobacteraceae</taxon>
        <taxon>Telluria group</taxon>
        <taxon>Massilia</taxon>
    </lineage>
</organism>
<proteinExistence type="predicted"/>
<keyword evidence="4" id="KW-1185">Reference proteome</keyword>
<feature type="signal peptide" evidence="2">
    <location>
        <begin position="1"/>
        <end position="26"/>
    </location>
</feature>
<keyword evidence="2" id="KW-0732">Signal</keyword>
<comment type="caution">
    <text evidence="3">The sequence shown here is derived from an EMBL/GenBank/DDBJ whole genome shotgun (WGS) entry which is preliminary data.</text>
</comment>
<reference evidence="3 4" key="1">
    <citation type="submission" date="2019-09" db="EMBL/GenBank/DDBJ databases">
        <title>Taxonomy of Antarctic Massilia spp.: description of Massilia rubra sp. nov., Massilia aquatica sp. nov., Massilia mucilaginosa sp. nov., Massilia frigida sp. nov. isolated from streams, lakes and regoliths.</title>
        <authorList>
            <person name="Holochova P."/>
            <person name="Sedlacek I."/>
            <person name="Kralova S."/>
            <person name="Maslanova I."/>
            <person name="Busse H.-J."/>
            <person name="Stankova E."/>
            <person name="Vrbovska V."/>
            <person name="Kovarovic V."/>
            <person name="Bartak M."/>
            <person name="Svec P."/>
            <person name="Pantucek R."/>
        </authorList>
    </citation>
    <scope>NUCLEOTIDE SEQUENCE [LARGE SCALE GENOMIC DNA]</scope>
    <source>
        <strain evidence="3 4">CCM 8692</strain>
    </source>
</reference>
<dbReference type="EMBL" id="VUYU01000005">
    <property type="protein sequence ID" value="NHZ33883.1"/>
    <property type="molecule type" value="Genomic_DNA"/>
</dbReference>